<evidence type="ECO:0000313" key="3">
    <source>
        <dbReference type="Proteomes" id="UP000284243"/>
    </source>
</evidence>
<accession>A0A412TJA5</accession>
<feature type="chain" id="PRO_5019370695" description="Carboxypeptidase-like regulatory domain-containing protein" evidence="1">
    <location>
        <begin position="23"/>
        <end position="166"/>
    </location>
</feature>
<keyword evidence="1" id="KW-0732">Signal</keyword>
<organism evidence="2 3">
    <name type="scientific">Odoribacter splanchnicus</name>
    <dbReference type="NCBI Taxonomy" id="28118"/>
    <lineage>
        <taxon>Bacteria</taxon>
        <taxon>Pseudomonadati</taxon>
        <taxon>Bacteroidota</taxon>
        <taxon>Bacteroidia</taxon>
        <taxon>Bacteroidales</taxon>
        <taxon>Odoribacteraceae</taxon>
        <taxon>Odoribacter</taxon>
    </lineage>
</organism>
<feature type="signal peptide" evidence="1">
    <location>
        <begin position="1"/>
        <end position="22"/>
    </location>
</feature>
<evidence type="ECO:0000256" key="1">
    <source>
        <dbReference type="SAM" id="SignalP"/>
    </source>
</evidence>
<dbReference type="EMBL" id="QRYC01000042">
    <property type="protein sequence ID" value="RGU53808.1"/>
    <property type="molecule type" value="Genomic_DNA"/>
</dbReference>
<proteinExistence type="predicted"/>
<comment type="caution">
    <text evidence="2">The sequence shown here is derived from an EMBL/GenBank/DDBJ whole genome shotgun (WGS) entry which is preliminary data.</text>
</comment>
<name>A0A412TJA5_9BACT</name>
<dbReference type="RefSeq" id="WP_022161358.1">
    <property type="nucleotide sequence ID" value="NZ_CABJFF010000002.1"/>
</dbReference>
<dbReference type="AlphaFoldDB" id="A0A412TJA5"/>
<evidence type="ECO:0000313" key="2">
    <source>
        <dbReference type="EMBL" id="RGU53808.1"/>
    </source>
</evidence>
<sequence>MKKIFYYLLPLLLLNQSGTAQQDSLTLRITDEKGQIIIGAVVLQYPESYLLGASNEKGEVEIKGLHIPARQQLVFQCLGYEMKALPFQEVKQHPNVRLKEKITELPEAVVLAQPLPRLLALTHKQLYKKYPAKKEYVRYYAPASYYKSVECKGHCVNLRHEYGLFI</sequence>
<evidence type="ECO:0008006" key="4">
    <source>
        <dbReference type="Google" id="ProtNLM"/>
    </source>
</evidence>
<reference evidence="2 3" key="1">
    <citation type="submission" date="2018-08" db="EMBL/GenBank/DDBJ databases">
        <title>A genome reference for cultivated species of the human gut microbiota.</title>
        <authorList>
            <person name="Zou Y."/>
            <person name="Xue W."/>
            <person name="Luo G."/>
        </authorList>
    </citation>
    <scope>NUCLEOTIDE SEQUENCE [LARGE SCALE GENOMIC DNA]</scope>
    <source>
        <strain evidence="2 3">AF16-14</strain>
    </source>
</reference>
<protein>
    <recommendedName>
        <fullName evidence="4">Carboxypeptidase-like regulatory domain-containing protein</fullName>
    </recommendedName>
</protein>
<dbReference type="Proteomes" id="UP000284243">
    <property type="component" value="Unassembled WGS sequence"/>
</dbReference>
<gene>
    <name evidence="2" type="ORF">DWW57_18210</name>
</gene>